<sequence>MKTKAFILTILILAATLWADVSKTGTTAGKFLNIGVGPRTVAMGGAFAFSMDDPGSVYWNPAGIGRISRPMGLFSQTNWIADVNLNFITMAMPLGDAGVFSASVTAVTMPDMLETTEYQPEGTGNTFNAGMYAIGLTYARPLTENFVIGATLKYVRENIATSSAQGLALDIGTVFTTPFSGIRFATSITNFGTKMRINGDDLLFQNTPNPEQSGTVDRLNSNYETDAFDMPLRLQLGVSRDFEISEGQNLVLAVDAGLPSDNTQYMNIGAEWSFLNNMVFLRGGFKTLFMRDREEGLTLGAAVRYNSVGYMSFAIDYAFQSFQFLGDVHTFGIKVGF</sequence>
<organism evidence="2">
    <name type="scientific">Caldithrix abyssi</name>
    <dbReference type="NCBI Taxonomy" id="187145"/>
    <lineage>
        <taxon>Bacteria</taxon>
        <taxon>Pseudomonadati</taxon>
        <taxon>Calditrichota</taxon>
        <taxon>Calditrichia</taxon>
        <taxon>Calditrichales</taxon>
        <taxon>Calditrichaceae</taxon>
        <taxon>Caldithrix</taxon>
    </lineage>
</organism>
<dbReference type="SUPFAM" id="SSF56935">
    <property type="entry name" value="Porins"/>
    <property type="match status" value="1"/>
</dbReference>
<protein>
    <submittedName>
        <fullName evidence="2">PorV/PorQ family protein</fullName>
    </submittedName>
</protein>
<dbReference type="AlphaFoldDB" id="A0A7V5VFA4"/>
<dbReference type="EMBL" id="DRLI01000298">
    <property type="protein sequence ID" value="HHM02902.1"/>
    <property type="molecule type" value="Genomic_DNA"/>
</dbReference>
<evidence type="ECO:0000256" key="1">
    <source>
        <dbReference type="SAM" id="SignalP"/>
    </source>
</evidence>
<name>A0A7V5VFA4_CALAY</name>
<keyword evidence="1" id="KW-0732">Signal</keyword>
<accession>A0A7V5VFA4</accession>
<comment type="caution">
    <text evidence="2">The sequence shown here is derived from an EMBL/GenBank/DDBJ whole genome shotgun (WGS) entry which is preliminary data.</text>
</comment>
<evidence type="ECO:0000313" key="2">
    <source>
        <dbReference type="EMBL" id="HHM02902.1"/>
    </source>
</evidence>
<proteinExistence type="predicted"/>
<gene>
    <name evidence="2" type="ORF">ENJ15_07785</name>
</gene>
<dbReference type="Proteomes" id="UP000885771">
    <property type="component" value="Unassembled WGS sequence"/>
</dbReference>
<reference evidence="2" key="1">
    <citation type="journal article" date="2020" name="mSystems">
        <title>Genome- and Community-Level Interaction Insights into Carbon Utilization and Element Cycling Functions of Hydrothermarchaeota in Hydrothermal Sediment.</title>
        <authorList>
            <person name="Zhou Z."/>
            <person name="Liu Y."/>
            <person name="Xu W."/>
            <person name="Pan J."/>
            <person name="Luo Z.H."/>
            <person name="Li M."/>
        </authorList>
    </citation>
    <scope>NUCLEOTIDE SEQUENCE [LARGE SCALE GENOMIC DNA]</scope>
    <source>
        <strain evidence="2">HyVt-460</strain>
    </source>
</reference>
<dbReference type="NCBIfam" id="NF033709">
    <property type="entry name" value="PorV_fam"/>
    <property type="match status" value="1"/>
</dbReference>
<dbReference type="Gene3D" id="2.40.160.60">
    <property type="entry name" value="Outer membrane protein transport protein (OMPP1/FadL/TodX)"/>
    <property type="match status" value="1"/>
</dbReference>
<feature type="signal peptide" evidence="1">
    <location>
        <begin position="1"/>
        <end position="19"/>
    </location>
</feature>
<feature type="chain" id="PRO_5031431043" evidence="1">
    <location>
        <begin position="20"/>
        <end position="337"/>
    </location>
</feature>